<evidence type="ECO:0000256" key="1">
    <source>
        <dbReference type="ARBA" id="ARBA00001974"/>
    </source>
</evidence>
<dbReference type="PRINTS" id="PR00411">
    <property type="entry name" value="PNDRDTASEI"/>
</dbReference>
<reference evidence="9 10" key="1">
    <citation type="submission" date="2016-05" db="EMBL/GenBank/DDBJ databases">
        <title>Comparative analysis of secretome profiles of manganese(II)-oxidizing ascomycete fungi.</title>
        <authorList>
            <consortium name="DOE Joint Genome Institute"/>
            <person name="Zeiner C.A."/>
            <person name="Purvine S.O."/>
            <person name="Zink E.M."/>
            <person name="Wu S."/>
            <person name="Pasa-Tolic L."/>
            <person name="Chaput D.L."/>
            <person name="Haridas S."/>
            <person name="Grigoriev I.V."/>
            <person name="Santelli C.M."/>
            <person name="Hansel C.M."/>
        </authorList>
    </citation>
    <scope>NUCLEOTIDE SEQUENCE [LARGE SCALE GENOMIC DNA]</scope>
    <source>
        <strain evidence="9 10">AP3s5-JAC2a</strain>
    </source>
</reference>
<dbReference type="OrthoDB" id="66881at2759"/>
<sequence length="570" mass="65415">MHDSRKPADEYDVVVVGGGFGGVYSLHHMRDLGFATHMYEAGTGLGGIWHWNCYPGARVDTETPVYQLYAPELYKEWQWKERYSGRDEMVKYFNHIADTWKLWKDITFQARVTRAYWDQDKSRWDLRIEHRLDAENTGTIVSTTHCKYVIFCTGFASKHYVPPFAGMDSFKGVMCHTALWSEDIELEGKRVAVIGTGASGVQVVSEVSPIAKQLTLFQRTPNMALPMGQCIRDEEWNKLSKQQYAEQVEKMKTTYCGFLYDFDPRKTFDVTEEERHALYEELFNKGGVYFWLGTFTDTLKSKKANDLAYQFWREKTIARLRKPEMIAKLAPEVAPHAFGTKRISLEQNYFEQFNRDSVSLVDLNVDPIETFTENGIKTRSGNEQFFDVIVLATGFDSVTGGLTQIDIRGTNTCIKDKWEKGVWTHLGMMSAGFPNMFFVYGPQAPTAFATGPQCAETQGRWIGETLSFMRENGIRSLEPTVEAETVWKEHVNEGAEEGLFKDTKSWYFGDNIPGKARESLNYMGGMPLYRKKCAEAQENGYRNQFVLACEKESRSDDSRRDSMHEKDISR</sequence>
<evidence type="ECO:0000256" key="6">
    <source>
        <dbReference type="ARBA" id="ARBA00023002"/>
    </source>
</evidence>
<keyword evidence="3" id="KW-0285">Flavoprotein</keyword>
<dbReference type="GeneID" id="28764799"/>
<dbReference type="GO" id="GO:0004499">
    <property type="term" value="F:N,N-dimethylaniline monooxygenase activity"/>
    <property type="evidence" value="ECO:0007669"/>
    <property type="project" value="InterPro"/>
</dbReference>
<comment type="similarity">
    <text evidence="2">Belongs to the FAD-binding monooxygenase family.</text>
</comment>
<dbReference type="SUPFAM" id="SSF51905">
    <property type="entry name" value="FAD/NAD(P)-binding domain"/>
    <property type="match status" value="2"/>
</dbReference>
<dbReference type="GO" id="GO:0050660">
    <property type="term" value="F:flavin adenine dinucleotide binding"/>
    <property type="evidence" value="ECO:0007669"/>
    <property type="project" value="InterPro"/>
</dbReference>
<evidence type="ECO:0000256" key="8">
    <source>
        <dbReference type="SAM" id="MobiDB-lite"/>
    </source>
</evidence>
<protein>
    <submittedName>
        <fullName evidence="9">Cyclopentanone 1,2-monooxygenase</fullName>
    </submittedName>
</protein>
<dbReference type="GO" id="GO:0050661">
    <property type="term" value="F:NADP binding"/>
    <property type="evidence" value="ECO:0007669"/>
    <property type="project" value="InterPro"/>
</dbReference>
<keyword evidence="5" id="KW-0521">NADP</keyword>
<evidence type="ECO:0000256" key="4">
    <source>
        <dbReference type="ARBA" id="ARBA00022827"/>
    </source>
</evidence>
<keyword evidence="4" id="KW-0274">FAD</keyword>
<gene>
    <name evidence="9" type="ORF">CC84DRAFT_1193564</name>
</gene>
<name>A0A177CT73_9PLEO</name>
<dbReference type="InterPro" id="IPR020946">
    <property type="entry name" value="Flavin_mOase-like"/>
</dbReference>
<dbReference type="Pfam" id="PF00743">
    <property type="entry name" value="FMO-like"/>
    <property type="match status" value="1"/>
</dbReference>
<keyword evidence="10" id="KW-1185">Reference proteome</keyword>
<dbReference type="InterPro" id="IPR050775">
    <property type="entry name" value="FAD-binding_Monooxygenases"/>
</dbReference>
<feature type="region of interest" description="Disordered" evidence="8">
    <location>
        <begin position="551"/>
        <end position="570"/>
    </location>
</feature>
<organism evidence="9 10">
    <name type="scientific">Paraphaeosphaeria sporulosa</name>
    <dbReference type="NCBI Taxonomy" id="1460663"/>
    <lineage>
        <taxon>Eukaryota</taxon>
        <taxon>Fungi</taxon>
        <taxon>Dikarya</taxon>
        <taxon>Ascomycota</taxon>
        <taxon>Pezizomycotina</taxon>
        <taxon>Dothideomycetes</taxon>
        <taxon>Pleosporomycetidae</taxon>
        <taxon>Pleosporales</taxon>
        <taxon>Massarineae</taxon>
        <taxon>Didymosphaeriaceae</taxon>
        <taxon>Paraphaeosphaeria</taxon>
    </lineage>
</organism>
<keyword evidence="6" id="KW-0560">Oxidoreductase</keyword>
<dbReference type="InterPro" id="IPR036188">
    <property type="entry name" value="FAD/NAD-bd_sf"/>
</dbReference>
<evidence type="ECO:0000313" key="9">
    <source>
        <dbReference type="EMBL" id="OAG09949.1"/>
    </source>
</evidence>
<accession>A0A177CT73</accession>
<dbReference type="Gene3D" id="3.50.50.60">
    <property type="entry name" value="FAD/NAD(P)-binding domain"/>
    <property type="match status" value="2"/>
</dbReference>
<dbReference type="PANTHER" id="PTHR43098:SF3">
    <property type="entry name" value="L-ORNITHINE N(5)-MONOOXYGENASE-RELATED"/>
    <property type="match status" value="1"/>
</dbReference>
<evidence type="ECO:0000256" key="3">
    <source>
        <dbReference type="ARBA" id="ARBA00022630"/>
    </source>
</evidence>
<evidence type="ECO:0000313" key="10">
    <source>
        <dbReference type="Proteomes" id="UP000077069"/>
    </source>
</evidence>
<evidence type="ECO:0000256" key="7">
    <source>
        <dbReference type="ARBA" id="ARBA00023033"/>
    </source>
</evidence>
<proteinExistence type="inferred from homology"/>
<dbReference type="PANTHER" id="PTHR43098">
    <property type="entry name" value="L-ORNITHINE N(5)-MONOOXYGENASE-RELATED"/>
    <property type="match status" value="1"/>
</dbReference>
<dbReference type="RefSeq" id="XP_018040314.1">
    <property type="nucleotide sequence ID" value="XM_018181313.1"/>
</dbReference>
<dbReference type="AlphaFoldDB" id="A0A177CT73"/>
<dbReference type="EMBL" id="KV441549">
    <property type="protein sequence ID" value="OAG09949.1"/>
    <property type="molecule type" value="Genomic_DNA"/>
</dbReference>
<evidence type="ECO:0000256" key="2">
    <source>
        <dbReference type="ARBA" id="ARBA00010139"/>
    </source>
</evidence>
<dbReference type="Proteomes" id="UP000077069">
    <property type="component" value="Unassembled WGS sequence"/>
</dbReference>
<evidence type="ECO:0000256" key="5">
    <source>
        <dbReference type="ARBA" id="ARBA00022857"/>
    </source>
</evidence>
<dbReference type="InParanoid" id="A0A177CT73"/>
<keyword evidence="7 9" id="KW-0503">Monooxygenase</keyword>
<comment type="cofactor">
    <cofactor evidence="1">
        <name>FAD</name>
        <dbReference type="ChEBI" id="CHEBI:57692"/>
    </cofactor>
</comment>